<comment type="caution">
    <text evidence="2">The sequence shown here is derived from an EMBL/GenBank/DDBJ whole genome shotgun (WGS) entry which is preliminary data.</text>
</comment>
<proteinExistence type="predicted"/>
<evidence type="ECO:0000256" key="1">
    <source>
        <dbReference type="SAM" id="MobiDB-lite"/>
    </source>
</evidence>
<evidence type="ECO:0000313" key="2">
    <source>
        <dbReference type="EMBL" id="KAJ1132485.1"/>
    </source>
</evidence>
<dbReference type="AlphaFoldDB" id="A0AAV7Q393"/>
<dbReference type="Proteomes" id="UP001066276">
    <property type="component" value="Chromosome 7"/>
</dbReference>
<evidence type="ECO:0000313" key="3">
    <source>
        <dbReference type="Proteomes" id="UP001066276"/>
    </source>
</evidence>
<name>A0AAV7Q393_PLEWA</name>
<reference evidence="2" key="1">
    <citation type="journal article" date="2022" name="bioRxiv">
        <title>Sequencing and chromosome-scale assembly of the giantPleurodeles waltlgenome.</title>
        <authorList>
            <person name="Brown T."/>
            <person name="Elewa A."/>
            <person name="Iarovenko S."/>
            <person name="Subramanian E."/>
            <person name="Araus A.J."/>
            <person name="Petzold A."/>
            <person name="Susuki M."/>
            <person name="Suzuki K.-i.T."/>
            <person name="Hayashi T."/>
            <person name="Toyoda A."/>
            <person name="Oliveira C."/>
            <person name="Osipova E."/>
            <person name="Leigh N.D."/>
            <person name="Simon A."/>
            <person name="Yun M.H."/>
        </authorList>
    </citation>
    <scope>NUCLEOTIDE SEQUENCE</scope>
    <source>
        <strain evidence="2">20211129_DDA</strain>
        <tissue evidence="2">Liver</tissue>
    </source>
</reference>
<gene>
    <name evidence="2" type="ORF">NDU88_010794</name>
</gene>
<accession>A0AAV7Q393</accession>
<feature type="region of interest" description="Disordered" evidence="1">
    <location>
        <begin position="50"/>
        <end position="86"/>
    </location>
</feature>
<protein>
    <submittedName>
        <fullName evidence="2">Uncharacterized protein</fullName>
    </submittedName>
</protein>
<organism evidence="2 3">
    <name type="scientific">Pleurodeles waltl</name>
    <name type="common">Iberian ribbed newt</name>
    <dbReference type="NCBI Taxonomy" id="8319"/>
    <lineage>
        <taxon>Eukaryota</taxon>
        <taxon>Metazoa</taxon>
        <taxon>Chordata</taxon>
        <taxon>Craniata</taxon>
        <taxon>Vertebrata</taxon>
        <taxon>Euteleostomi</taxon>
        <taxon>Amphibia</taxon>
        <taxon>Batrachia</taxon>
        <taxon>Caudata</taxon>
        <taxon>Salamandroidea</taxon>
        <taxon>Salamandridae</taxon>
        <taxon>Pleurodelinae</taxon>
        <taxon>Pleurodeles</taxon>
    </lineage>
</organism>
<dbReference type="EMBL" id="JANPWB010000011">
    <property type="protein sequence ID" value="KAJ1132485.1"/>
    <property type="molecule type" value="Genomic_DNA"/>
</dbReference>
<sequence>MKTYSTESPSEMAATQRDLAQHDDPCIDWSAHAFATAYSHRSGASTFVTFKEPSWPPRQQYVRPTEGGVTPAQTPQRKPMGLRKLR</sequence>
<keyword evidence="3" id="KW-1185">Reference proteome</keyword>